<dbReference type="InterPro" id="IPR001480">
    <property type="entry name" value="Bulb-type_lectin_dom"/>
</dbReference>
<keyword evidence="14" id="KW-0325">Glycoprotein</keyword>
<evidence type="ECO:0000259" key="21">
    <source>
        <dbReference type="PROSITE" id="PS50927"/>
    </source>
</evidence>
<dbReference type="SMART" id="SM00108">
    <property type="entry name" value="B_lectin"/>
    <property type="match status" value="1"/>
</dbReference>
<dbReference type="SUPFAM" id="SSF51110">
    <property type="entry name" value="alpha-D-mannose-specific plant lectins"/>
    <property type="match status" value="1"/>
</dbReference>
<dbReference type="GO" id="GO:0051707">
    <property type="term" value="P:response to other organism"/>
    <property type="evidence" value="ECO:0007669"/>
    <property type="project" value="UniProtKB-ARBA"/>
</dbReference>
<dbReference type="SMART" id="SM00473">
    <property type="entry name" value="PAN_AP"/>
    <property type="match status" value="1"/>
</dbReference>
<evidence type="ECO:0000259" key="20">
    <source>
        <dbReference type="PROSITE" id="PS50011"/>
    </source>
</evidence>
<dbReference type="Gene3D" id="3.30.200.20">
    <property type="entry name" value="Phosphorylase Kinase, domain 1"/>
    <property type="match status" value="1"/>
</dbReference>
<feature type="transmembrane region" description="Helical" evidence="19">
    <location>
        <begin position="35"/>
        <end position="53"/>
    </location>
</feature>
<dbReference type="OrthoDB" id="4062651at2759"/>
<dbReference type="EMBL" id="LR746267">
    <property type="protein sequence ID" value="CAA7394603.1"/>
    <property type="molecule type" value="Genomic_DNA"/>
</dbReference>
<comment type="similarity">
    <text evidence="17">Belongs to the protein kinase superfamily. Ser/Thr protein kinase family.</text>
</comment>
<evidence type="ECO:0000256" key="10">
    <source>
        <dbReference type="ARBA" id="ARBA00022777"/>
    </source>
</evidence>
<evidence type="ECO:0000256" key="7">
    <source>
        <dbReference type="ARBA" id="ARBA00022729"/>
    </source>
</evidence>
<evidence type="ECO:0000256" key="15">
    <source>
        <dbReference type="ARBA" id="ARBA00047899"/>
    </source>
</evidence>
<dbReference type="InterPro" id="IPR000719">
    <property type="entry name" value="Prot_kinase_dom"/>
</dbReference>
<evidence type="ECO:0000256" key="4">
    <source>
        <dbReference type="ARBA" id="ARBA00022536"/>
    </source>
</evidence>
<dbReference type="Gene3D" id="1.10.510.10">
    <property type="entry name" value="Transferase(Phosphotransferase) domain 1"/>
    <property type="match status" value="1"/>
</dbReference>
<keyword evidence="6 17" id="KW-0808">Transferase</keyword>
<dbReference type="GO" id="GO:0048544">
    <property type="term" value="P:recognition of pollen"/>
    <property type="evidence" value="ECO:0007669"/>
    <property type="project" value="InterPro"/>
</dbReference>
<evidence type="ECO:0000256" key="19">
    <source>
        <dbReference type="SAM" id="Phobius"/>
    </source>
</evidence>
<feature type="domain" description="Apple" evidence="22">
    <location>
        <begin position="330"/>
        <end position="420"/>
    </location>
</feature>
<dbReference type="GO" id="GO:0004674">
    <property type="term" value="F:protein serine/threonine kinase activity"/>
    <property type="evidence" value="ECO:0007669"/>
    <property type="project" value="UniProtKB-KW"/>
</dbReference>
<organism evidence="23 24">
    <name type="scientific">Spirodela intermedia</name>
    <name type="common">Intermediate duckweed</name>
    <dbReference type="NCBI Taxonomy" id="51605"/>
    <lineage>
        <taxon>Eukaryota</taxon>
        <taxon>Viridiplantae</taxon>
        <taxon>Streptophyta</taxon>
        <taxon>Embryophyta</taxon>
        <taxon>Tracheophyta</taxon>
        <taxon>Spermatophyta</taxon>
        <taxon>Magnoliopsida</taxon>
        <taxon>Liliopsida</taxon>
        <taxon>Araceae</taxon>
        <taxon>Lemnoideae</taxon>
        <taxon>Spirodela</taxon>
    </lineage>
</organism>
<dbReference type="FunFam" id="1.10.510.10:FF:000060">
    <property type="entry name" value="G-type lectin S-receptor-like serine/threonine-protein kinase"/>
    <property type="match status" value="1"/>
</dbReference>
<dbReference type="CDD" id="cd01098">
    <property type="entry name" value="PAN_AP_plant"/>
    <property type="match status" value="1"/>
</dbReference>
<dbReference type="GO" id="GO:0005886">
    <property type="term" value="C:plasma membrane"/>
    <property type="evidence" value="ECO:0007669"/>
    <property type="project" value="UniProtKB-SubCell"/>
</dbReference>
<evidence type="ECO:0000259" key="22">
    <source>
        <dbReference type="PROSITE" id="PS50948"/>
    </source>
</evidence>
<dbReference type="Pfam" id="PF01453">
    <property type="entry name" value="B_lectin"/>
    <property type="match status" value="1"/>
</dbReference>
<dbReference type="GO" id="GO:0005537">
    <property type="term" value="F:D-mannose binding"/>
    <property type="evidence" value="ECO:0007669"/>
    <property type="project" value="UniProtKB-KW"/>
</dbReference>
<name>A0A7I8KAB7_SPIIN</name>
<comment type="catalytic activity">
    <reaction evidence="16 17">
        <text>L-seryl-[protein] + ATP = O-phospho-L-seryl-[protein] + ADP + H(+)</text>
        <dbReference type="Rhea" id="RHEA:17989"/>
        <dbReference type="Rhea" id="RHEA-COMP:9863"/>
        <dbReference type="Rhea" id="RHEA-COMP:11604"/>
        <dbReference type="ChEBI" id="CHEBI:15378"/>
        <dbReference type="ChEBI" id="CHEBI:29999"/>
        <dbReference type="ChEBI" id="CHEBI:30616"/>
        <dbReference type="ChEBI" id="CHEBI:83421"/>
        <dbReference type="ChEBI" id="CHEBI:456216"/>
        <dbReference type="EC" id="2.7.11.1"/>
    </reaction>
</comment>
<evidence type="ECO:0000313" key="23">
    <source>
        <dbReference type="EMBL" id="CAA7394603.1"/>
    </source>
</evidence>
<dbReference type="PROSITE" id="PS50011">
    <property type="entry name" value="PROTEIN_KINASE_DOM"/>
    <property type="match status" value="1"/>
</dbReference>
<evidence type="ECO:0000256" key="9">
    <source>
        <dbReference type="ARBA" id="ARBA00022741"/>
    </source>
</evidence>
<keyword evidence="5" id="KW-0348">Hemagglutinin</keyword>
<keyword evidence="8" id="KW-0677">Repeat</keyword>
<evidence type="ECO:0000256" key="18">
    <source>
        <dbReference type="PROSITE-ProRule" id="PRU10141"/>
    </source>
</evidence>
<evidence type="ECO:0000256" key="16">
    <source>
        <dbReference type="ARBA" id="ARBA00048679"/>
    </source>
</evidence>
<feature type="binding site" evidence="18">
    <location>
        <position position="537"/>
    </location>
    <ligand>
        <name>ATP</name>
        <dbReference type="ChEBI" id="CHEBI:30616"/>
    </ligand>
</feature>
<evidence type="ECO:0000256" key="14">
    <source>
        <dbReference type="ARBA" id="ARBA00023180"/>
    </source>
</evidence>
<keyword evidence="19" id="KW-1133">Transmembrane helix</keyword>
<dbReference type="PROSITE" id="PS00107">
    <property type="entry name" value="PROTEIN_KINASE_ATP"/>
    <property type="match status" value="1"/>
</dbReference>
<keyword evidence="11 17" id="KW-0067">ATP-binding</keyword>
<dbReference type="InterPro" id="IPR000858">
    <property type="entry name" value="S_locus_glycoprot_dom"/>
</dbReference>
<keyword evidence="19" id="KW-0472">Membrane</keyword>
<evidence type="ECO:0000256" key="11">
    <source>
        <dbReference type="ARBA" id="ARBA00022840"/>
    </source>
</evidence>
<evidence type="ECO:0000256" key="8">
    <source>
        <dbReference type="ARBA" id="ARBA00022737"/>
    </source>
</evidence>
<proteinExistence type="inferred from homology"/>
<dbReference type="GO" id="GO:0005524">
    <property type="term" value="F:ATP binding"/>
    <property type="evidence" value="ECO:0007669"/>
    <property type="project" value="UniProtKB-UniRule"/>
</dbReference>
<comment type="subcellular location">
    <subcellularLocation>
        <location evidence="1">Cell membrane</location>
        <topology evidence="1">Single-pass type I membrane protein</topology>
    </subcellularLocation>
</comment>
<feature type="domain" description="Bulb-type lectin" evidence="21">
    <location>
        <begin position="25"/>
        <end position="147"/>
    </location>
</feature>
<keyword evidence="12" id="KW-0430">Lectin</keyword>
<evidence type="ECO:0000256" key="1">
    <source>
        <dbReference type="ARBA" id="ARBA00004251"/>
    </source>
</evidence>
<dbReference type="PROSITE" id="PS50948">
    <property type="entry name" value="PAN"/>
    <property type="match status" value="1"/>
</dbReference>
<keyword evidence="3 17" id="KW-0723">Serine/threonine-protein kinase</keyword>
<comment type="catalytic activity">
    <reaction evidence="15 17">
        <text>L-threonyl-[protein] + ATP = O-phospho-L-threonyl-[protein] + ADP + H(+)</text>
        <dbReference type="Rhea" id="RHEA:46608"/>
        <dbReference type="Rhea" id="RHEA-COMP:11060"/>
        <dbReference type="Rhea" id="RHEA-COMP:11605"/>
        <dbReference type="ChEBI" id="CHEBI:15378"/>
        <dbReference type="ChEBI" id="CHEBI:30013"/>
        <dbReference type="ChEBI" id="CHEBI:30616"/>
        <dbReference type="ChEBI" id="CHEBI:61977"/>
        <dbReference type="ChEBI" id="CHEBI:456216"/>
        <dbReference type="EC" id="2.7.11.1"/>
    </reaction>
</comment>
<dbReference type="SUPFAM" id="SSF56112">
    <property type="entry name" value="Protein kinase-like (PK-like)"/>
    <property type="match status" value="1"/>
</dbReference>
<feature type="domain" description="Protein kinase" evidence="20">
    <location>
        <begin position="509"/>
        <end position="795"/>
    </location>
</feature>
<dbReference type="InterPro" id="IPR008271">
    <property type="entry name" value="Ser/Thr_kinase_AS"/>
</dbReference>
<dbReference type="CDD" id="cd00028">
    <property type="entry name" value="B_lectin"/>
    <property type="match status" value="1"/>
</dbReference>
<dbReference type="InterPro" id="IPR003609">
    <property type="entry name" value="Pan_app"/>
</dbReference>
<evidence type="ECO:0000256" key="13">
    <source>
        <dbReference type="ARBA" id="ARBA00023157"/>
    </source>
</evidence>
<dbReference type="PROSITE" id="PS50927">
    <property type="entry name" value="BULB_LECTIN"/>
    <property type="match status" value="1"/>
</dbReference>
<keyword evidence="10 17" id="KW-0418">Kinase</keyword>
<protein>
    <recommendedName>
        <fullName evidence="17">Receptor-like serine/threonine-protein kinase</fullName>
        <ecNumber evidence="17">2.7.11.1</ecNumber>
    </recommendedName>
</protein>
<dbReference type="SMART" id="SM00220">
    <property type="entry name" value="S_TKc"/>
    <property type="match status" value="1"/>
</dbReference>
<dbReference type="PANTHER" id="PTHR27002:SF841">
    <property type="entry name" value="RECEPTOR-LIKE SERINE_THREONINE-PROTEIN KINASE"/>
    <property type="match status" value="1"/>
</dbReference>
<dbReference type="InterPro" id="IPR036426">
    <property type="entry name" value="Bulb-type_lectin_dom_sf"/>
</dbReference>
<feature type="transmembrane region" description="Helical" evidence="19">
    <location>
        <begin position="436"/>
        <end position="457"/>
    </location>
</feature>
<dbReference type="FunFam" id="3.30.200.20:FF:000195">
    <property type="entry name" value="G-type lectin S-receptor-like serine/threonine-protein kinase"/>
    <property type="match status" value="1"/>
</dbReference>
<dbReference type="Pfam" id="PF00954">
    <property type="entry name" value="S_locus_glycop"/>
    <property type="match status" value="1"/>
</dbReference>
<evidence type="ECO:0000256" key="3">
    <source>
        <dbReference type="ARBA" id="ARBA00022527"/>
    </source>
</evidence>
<keyword evidence="19" id="KW-0812">Transmembrane</keyword>
<keyword evidence="4" id="KW-0245">EGF-like domain</keyword>
<dbReference type="Proteomes" id="UP000663760">
    <property type="component" value="Chromosome 4"/>
</dbReference>
<dbReference type="Gene3D" id="2.90.10.10">
    <property type="entry name" value="Bulb-type lectin domain"/>
    <property type="match status" value="1"/>
</dbReference>
<keyword evidence="9 17" id="KW-0547">Nucleotide-binding</keyword>
<gene>
    <name evidence="23" type="ORF">SI8410_04005264</name>
</gene>
<dbReference type="PIRSF" id="PIRSF000641">
    <property type="entry name" value="SRK"/>
    <property type="match status" value="1"/>
</dbReference>
<keyword evidence="12" id="KW-0465">Mannose-binding</keyword>
<dbReference type="PANTHER" id="PTHR27002">
    <property type="entry name" value="RECEPTOR-LIKE SERINE/THREONINE-PROTEIN KINASE SD1-8"/>
    <property type="match status" value="1"/>
</dbReference>
<keyword evidence="24" id="KW-1185">Reference proteome</keyword>
<feature type="transmembrane region" description="Helical" evidence="19">
    <location>
        <begin position="6"/>
        <end position="23"/>
    </location>
</feature>
<dbReference type="InterPro" id="IPR017441">
    <property type="entry name" value="Protein_kinase_ATP_BS"/>
</dbReference>
<accession>A0A7I8KAB7</accession>
<dbReference type="EC" id="2.7.11.1" evidence="17"/>
<dbReference type="CDD" id="cd14066">
    <property type="entry name" value="STKc_IRAK"/>
    <property type="match status" value="1"/>
</dbReference>
<dbReference type="InterPro" id="IPR024171">
    <property type="entry name" value="SRK-like_kinase"/>
</dbReference>
<dbReference type="AlphaFoldDB" id="A0A7I8KAB7"/>
<evidence type="ECO:0000313" key="24">
    <source>
        <dbReference type="Proteomes" id="UP000663760"/>
    </source>
</evidence>
<dbReference type="PROSITE" id="PS00108">
    <property type="entry name" value="PROTEIN_KINASE_ST"/>
    <property type="match status" value="1"/>
</dbReference>
<evidence type="ECO:0000256" key="6">
    <source>
        <dbReference type="ARBA" id="ARBA00022679"/>
    </source>
</evidence>
<dbReference type="FunFam" id="2.90.10.10:FF:000005">
    <property type="entry name" value="G-type lectin S-receptor-like serine/threonine-protein kinase"/>
    <property type="match status" value="1"/>
</dbReference>
<evidence type="ECO:0000256" key="5">
    <source>
        <dbReference type="ARBA" id="ARBA00022546"/>
    </source>
</evidence>
<dbReference type="Pfam" id="PF07714">
    <property type="entry name" value="PK_Tyr_Ser-Thr"/>
    <property type="match status" value="1"/>
</dbReference>
<sequence length="835" mass="93146">MGQHFLPYLIWLLISSLYWVFCVADNRLHPDNRIFVNQTITSSGGIFALGFFSPGNSTENRYIGIWYNSIPEKTVVWVANREAPLVDASGVLTVMADGNIALIDGKGVLLWSSNLTGIPVNTSAVLLDSGNFVLRDSEENVLWESFNQPSDTYLPTMDLSLNINTGKRIDLTAWKDPQDPSPGNFSFGLDRKSLLQLVVKEGSKILWRSQPWRARQAFVVGNLNTSDTLILSFSFTEKVLSLSSLATGALVLSRYTLDTSGRLNFSFLNPRGNSWSLISSFPSNACDIYKPCGAFSFCKLEGSAHSCRCLEGFEPTNMKEWEVRNFSRGCLRKVPLRLNKKDEFLRYETMKLPDDFSIWWNRTAEQCMTGCLDDGQCTAYAIANFTGGDRIGSRCLVWSGELIDLVKAPNSGEDLYVRIASAQLDPNGKSTTLLKIVAPTVAVVATLLMGASFFLLFRKRKSRKGRRVKGGKGVLFDGSRSLATLGSEDDMSEPIKLEFSSIMSTTNNFSTKNQLGHGGFGSVYKGKLLSGREVAIKRLSKFSGQGLEEFKNEVKLIAKLQHTNLVRLLGWCDHDDEKLLVYEYMPNGSLDKLIFDERRSAELDWGKRLRIVEGIANGLLYLHQHSRLRVIHRDLKTSNVLLDAQMNPKISDFGLARIFDGTQTEANTGRVLGTYGYMSPEYAMDGVFSEKSDVFSFGVMVLEIVTGKRTTGFYPYKDSFSLVGYVWQMWKEGRSLELVDPAVDNVVLTFEVEKCIRVGLLCVQEDAADRPDMSSVVFMLRKESTALSSPKQPTFGMKKAAVLPSSTVISVMGQEHWNGRQPGDKVFEALGDDRY</sequence>
<evidence type="ECO:0000256" key="17">
    <source>
        <dbReference type="PIRNR" id="PIRNR000641"/>
    </source>
</evidence>
<dbReference type="InterPro" id="IPR011009">
    <property type="entry name" value="Kinase-like_dom_sf"/>
</dbReference>
<dbReference type="Pfam" id="PF08276">
    <property type="entry name" value="PAN_2"/>
    <property type="match status" value="1"/>
</dbReference>
<keyword evidence="7" id="KW-0732">Signal</keyword>
<evidence type="ECO:0000256" key="2">
    <source>
        <dbReference type="ARBA" id="ARBA00022475"/>
    </source>
</evidence>
<reference evidence="23" key="1">
    <citation type="submission" date="2020-02" db="EMBL/GenBank/DDBJ databases">
        <authorList>
            <person name="Scholz U."/>
            <person name="Mascher M."/>
            <person name="Fiebig A."/>
        </authorList>
    </citation>
    <scope>NUCLEOTIDE SEQUENCE</scope>
</reference>
<evidence type="ECO:0000256" key="12">
    <source>
        <dbReference type="ARBA" id="ARBA00023035"/>
    </source>
</evidence>
<keyword evidence="2" id="KW-1003">Cell membrane</keyword>
<keyword evidence="13" id="KW-1015">Disulfide bond</keyword>
<dbReference type="InterPro" id="IPR001245">
    <property type="entry name" value="Ser-Thr/Tyr_kinase_cat_dom"/>
</dbReference>